<feature type="region of interest" description="Disordered" evidence="2">
    <location>
        <begin position="83"/>
        <end position="104"/>
    </location>
</feature>
<proteinExistence type="predicted"/>
<dbReference type="EMBL" id="OD565949">
    <property type="protein sequence ID" value="CAD7443019.1"/>
    <property type="molecule type" value="Genomic_DNA"/>
</dbReference>
<protein>
    <submittedName>
        <fullName evidence="3">Uncharacterized protein</fullName>
    </submittedName>
</protein>
<gene>
    <name evidence="3" type="ORF">TBIB3V08_LOCUS5432</name>
</gene>
<evidence type="ECO:0000313" key="3">
    <source>
        <dbReference type="EMBL" id="CAD7443019.1"/>
    </source>
</evidence>
<feature type="compositionally biased region" description="Acidic residues" evidence="2">
    <location>
        <begin position="90"/>
        <end position="104"/>
    </location>
</feature>
<name>A0A7R9EXT9_9NEOP</name>
<organism evidence="3">
    <name type="scientific">Timema bartmani</name>
    <dbReference type="NCBI Taxonomy" id="61472"/>
    <lineage>
        <taxon>Eukaryota</taxon>
        <taxon>Metazoa</taxon>
        <taxon>Ecdysozoa</taxon>
        <taxon>Arthropoda</taxon>
        <taxon>Hexapoda</taxon>
        <taxon>Insecta</taxon>
        <taxon>Pterygota</taxon>
        <taxon>Neoptera</taxon>
        <taxon>Polyneoptera</taxon>
        <taxon>Phasmatodea</taxon>
        <taxon>Timematodea</taxon>
        <taxon>Timematoidea</taxon>
        <taxon>Timematidae</taxon>
        <taxon>Timema</taxon>
    </lineage>
</organism>
<evidence type="ECO:0000256" key="2">
    <source>
        <dbReference type="SAM" id="MobiDB-lite"/>
    </source>
</evidence>
<keyword evidence="1" id="KW-0175">Coiled coil</keyword>
<sequence>MASDEHPEIIEKVKEIEEDRIVLSEDRVIPEIHIQTASHKTSLEKGEETGHVSQKFVDESTKLVKPTDEEQLTLSAVFQTDSTRVKTDDNTEASEEKENELEITTIEENEDDNDEKQMKIPETKRKGSILWYLEEVIKSEKSDVEKTEEEQENGKESDLGPVGNFAIKTRNTEDLLNLEIFGESHKVTDFHFESSSESDTSTDVPETLPIAIDRQVYIEQYKSLNTEKLIAKRRNILLQKKLIEYFKKRKVDNIFKEDEPMGLDAEQKYNKRLLEYSALKVEEDKEKQEMNQEISKLRGQKEELAAELDNQLKALIKRQTEIGLALKHSKTGKLIPPENVSSCRCTKMLSSLGVGALSEDVCEIPSQVIPVDLGGGRSVERDDDKVYENMGKLDEACENVEALPCKGKDVEATGQGSYPLGSGNMRQTARGASLRPEALPCKGKDVEAAGQGRYPLGSGNMRQTARGASLRLEAFPCKGKDVEAAGQGRYPLGSGNMKQTARGASFSVLRETSLNIKEVVLCISLSLLMSFDRMKHSSGARVSGNSSLSVLGHQL</sequence>
<accession>A0A7R9EXT9</accession>
<feature type="coiled-coil region" evidence="1">
    <location>
        <begin position="280"/>
        <end position="318"/>
    </location>
</feature>
<reference evidence="3" key="1">
    <citation type="submission" date="2020-11" db="EMBL/GenBank/DDBJ databases">
        <authorList>
            <person name="Tran Van P."/>
        </authorList>
    </citation>
    <scope>NUCLEOTIDE SEQUENCE</scope>
</reference>
<dbReference type="AlphaFoldDB" id="A0A7R9EXT9"/>
<feature type="region of interest" description="Disordered" evidence="2">
    <location>
        <begin position="141"/>
        <end position="164"/>
    </location>
</feature>
<evidence type="ECO:0000256" key="1">
    <source>
        <dbReference type="SAM" id="Coils"/>
    </source>
</evidence>